<proteinExistence type="predicted"/>
<accession>A0A0F9P1M2</accession>
<gene>
    <name evidence="1" type="ORF">LCGC14_1269520</name>
</gene>
<dbReference type="EMBL" id="LAZR01007109">
    <property type="protein sequence ID" value="KKM87362.1"/>
    <property type="molecule type" value="Genomic_DNA"/>
</dbReference>
<evidence type="ECO:0000313" key="1">
    <source>
        <dbReference type="EMBL" id="KKM87362.1"/>
    </source>
</evidence>
<reference evidence="1" key="1">
    <citation type="journal article" date="2015" name="Nature">
        <title>Complex archaea that bridge the gap between prokaryotes and eukaryotes.</title>
        <authorList>
            <person name="Spang A."/>
            <person name="Saw J.H."/>
            <person name="Jorgensen S.L."/>
            <person name="Zaremba-Niedzwiedzka K."/>
            <person name="Martijn J."/>
            <person name="Lind A.E."/>
            <person name="van Eijk R."/>
            <person name="Schleper C."/>
            <person name="Guy L."/>
            <person name="Ettema T.J."/>
        </authorList>
    </citation>
    <scope>NUCLEOTIDE SEQUENCE</scope>
</reference>
<protein>
    <submittedName>
        <fullName evidence="1">Uncharacterized protein</fullName>
    </submittedName>
</protein>
<organism evidence="1">
    <name type="scientific">marine sediment metagenome</name>
    <dbReference type="NCBI Taxonomy" id="412755"/>
    <lineage>
        <taxon>unclassified sequences</taxon>
        <taxon>metagenomes</taxon>
        <taxon>ecological metagenomes</taxon>
    </lineage>
</organism>
<dbReference type="AlphaFoldDB" id="A0A0F9P1M2"/>
<comment type="caution">
    <text evidence="1">The sequence shown here is derived from an EMBL/GenBank/DDBJ whole genome shotgun (WGS) entry which is preliminary data.</text>
</comment>
<sequence length="56" mass="6844">EQTWFASTDYNLLYKRMDPKDVRRKPIIEKFKKKFGEKLNPPKSIRVSRFELIDLE</sequence>
<name>A0A0F9P1M2_9ZZZZ</name>
<feature type="non-terminal residue" evidence="1">
    <location>
        <position position="1"/>
    </location>
</feature>